<evidence type="ECO:0000313" key="1">
    <source>
        <dbReference type="EMBL" id="OGY89574.1"/>
    </source>
</evidence>
<protein>
    <recommendedName>
        <fullName evidence="3">Four helix bundle protein</fullName>
    </recommendedName>
</protein>
<dbReference type="AlphaFoldDB" id="A0A1G2BK58"/>
<name>A0A1G2BK58_9BACT</name>
<reference evidence="1 2" key="1">
    <citation type="journal article" date="2016" name="Nat. Commun.">
        <title>Thousands of microbial genomes shed light on interconnected biogeochemical processes in an aquifer system.</title>
        <authorList>
            <person name="Anantharaman K."/>
            <person name="Brown C.T."/>
            <person name="Hug L.A."/>
            <person name="Sharon I."/>
            <person name="Castelle C.J."/>
            <person name="Probst A.J."/>
            <person name="Thomas B.C."/>
            <person name="Singh A."/>
            <person name="Wilkins M.J."/>
            <person name="Karaoz U."/>
            <person name="Brodie E.L."/>
            <person name="Williams K.H."/>
            <person name="Hubbard S.S."/>
            <person name="Banfield J.F."/>
        </authorList>
    </citation>
    <scope>NUCLEOTIDE SEQUENCE [LARGE SCALE GENOMIC DNA]</scope>
</reference>
<evidence type="ECO:0008006" key="3">
    <source>
        <dbReference type="Google" id="ProtNLM"/>
    </source>
</evidence>
<accession>A0A1G2BK58</accession>
<organism evidence="1 2">
    <name type="scientific">Candidatus Komeilibacteria bacterium RIFCSPHIGHO2_01_FULL_52_14</name>
    <dbReference type="NCBI Taxonomy" id="1798549"/>
    <lineage>
        <taxon>Bacteria</taxon>
        <taxon>Candidatus Komeiliibacteriota</taxon>
    </lineage>
</organism>
<dbReference type="EMBL" id="MHKK01000030">
    <property type="protein sequence ID" value="OGY89574.1"/>
    <property type="molecule type" value="Genomic_DNA"/>
</dbReference>
<dbReference type="Proteomes" id="UP000177817">
    <property type="component" value="Unassembled WGS sequence"/>
</dbReference>
<sequence>MQHQNAARGSWFKLSLAEQLGNVGSEYDRASKWRKQNDARFQNAFDRFLELLDLTIADGRHSFSRKRELLRLRETACSELTQTTDTSVDLSNYFHRFALLARKAV</sequence>
<gene>
    <name evidence="1" type="ORF">A2677_03920</name>
</gene>
<comment type="caution">
    <text evidence="1">The sequence shown here is derived from an EMBL/GenBank/DDBJ whole genome shotgun (WGS) entry which is preliminary data.</text>
</comment>
<evidence type="ECO:0000313" key="2">
    <source>
        <dbReference type="Proteomes" id="UP000177817"/>
    </source>
</evidence>
<proteinExistence type="predicted"/>